<dbReference type="AlphaFoldDB" id="A0A804MJH8"/>
<sequence length="304" mass="32634">MHGAVEHTLLATEWSVQIDCVYDAGRGANGAGDGDEEAHGAERLEAEPARAPPAHATLRFVHLDGEVDAERPEGDGAEQPHDVAEEREHHGDDGGEADEGRPPGQTEHAEHEGSKPQLPGHEPAVGPPGCRPLLHEGEERLAEDLVRANEVHDDGGVGDVQEPEGLVEAEPSQEVVRGVVAERRVAHAAAQHVEHRRRRHAHHRGLLHHRHLRWRRRLDLCLYLDEDVGVGVGEGDVAEGLQAAPDLLHRRDPVADIDAGEAALEPAVGDGLRDAECEADGGVGEGHGGGDDGEPPYLVKVRYL</sequence>
<dbReference type="Gramene" id="Zm00001eb090960_T001">
    <property type="protein sequence ID" value="Zm00001eb090960_P001"/>
    <property type="gene ID" value="Zm00001eb090960"/>
</dbReference>
<keyword evidence="3" id="KW-1185">Reference proteome</keyword>
<feature type="compositionally biased region" description="Basic and acidic residues" evidence="1">
    <location>
        <begin position="69"/>
        <end position="114"/>
    </location>
</feature>
<evidence type="ECO:0000256" key="1">
    <source>
        <dbReference type="SAM" id="MobiDB-lite"/>
    </source>
</evidence>
<protein>
    <submittedName>
        <fullName evidence="2">Uncharacterized protein</fullName>
    </submittedName>
</protein>
<reference evidence="2" key="2">
    <citation type="submission" date="2019-07" db="EMBL/GenBank/DDBJ databases">
        <authorList>
            <person name="Seetharam A."/>
            <person name="Woodhouse M."/>
            <person name="Cannon E."/>
        </authorList>
    </citation>
    <scope>NUCLEOTIDE SEQUENCE [LARGE SCALE GENOMIC DNA]</scope>
    <source>
        <strain evidence="2">cv. B73</strain>
    </source>
</reference>
<evidence type="ECO:0000313" key="3">
    <source>
        <dbReference type="Proteomes" id="UP000007305"/>
    </source>
</evidence>
<proteinExistence type="predicted"/>
<feature type="region of interest" description="Disordered" evidence="1">
    <location>
        <begin position="69"/>
        <end position="134"/>
    </location>
</feature>
<dbReference type="EnsemblPlants" id="Zm00001eb090960_T001">
    <property type="protein sequence ID" value="Zm00001eb090960_P001"/>
    <property type="gene ID" value="Zm00001eb090960"/>
</dbReference>
<reference evidence="3" key="1">
    <citation type="submission" date="2015-12" db="EMBL/GenBank/DDBJ databases">
        <title>Update maize B73 reference genome by single molecule sequencing technologies.</title>
        <authorList>
            <consortium name="Maize Genome Sequencing Project"/>
            <person name="Ware D."/>
        </authorList>
    </citation>
    <scope>NUCLEOTIDE SEQUENCE [LARGE SCALE GENOMIC DNA]</scope>
    <source>
        <strain evidence="3">cv. B73</strain>
    </source>
</reference>
<reference evidence="2" key="3">
    <citation type="submission" date="2021-05" db="UniProtKB">
        <authorList>
            <consortium name="EnsemblPlants"/>
        </authorList>
    </citation>
    <scope>IDENTIFICATION</scope>
    <source>
        <strain evidence="2">cv. B73</strain>
    </source>
</reference>
<evidence type="ECO:0000313" key="2">
    <source>
        <dbReference type="EnsemblPlants" id="Zm00001eb090960_P001"/>
    </source>
</evidence>
<organism evidence="2 3">
    <name type="scientific">Zea mays</name>
    <name type="common">Maize</name>
    <dbReference type="NCBI Taxonomy" id="4577"/>
    <lineage>
        <taxon>Eukaryota</taxon>
        <taxon>Viridiplantae</taxon>
        <taxon>Streptophyta</taxon>
        <taxon>Embryophyta</taxon>
        <taxon>Tracheophyta</taxon>
        <taxon>Spermatophyta</taxon>
        <taxon>Magnoliopsida</taxon>
        <taxon>Liliopsida</taxon>
        <taxon>Poales</taxon>
        <taxon>Poaceae</taxon>
        <taxon>PACMAD clade</taxon>
        <taxon>Panicoideae</taxon>
        <taxon>Andropogonodae</taxon>
        <taxon>Andropogoneae</taxon>
        <taxon>Tripsacinae</taxon>
        <taxon>Zea</taxon>
    </lineage>
</organism>
<accession>A0A804MJH8</accession>
<name>A0A804MJH8_MAIZE</name>
<dbReference type="Proteomes" id="UP000007305">
    <property type="component" value="Chromosome 2"/>
</dbReference>
<dbReference type="InParanoid" id="A0A804MJH8"/>